<protein>
    <submittedName>
        <fullName evidence="2">Uncharacterized protein</fullName>
    </submittedName>
</protein>
<feature type="compositionally biased region" description="Acidic residues" evidence="1">
    <location>
        <begin position="578"/>
        <end position="603"/>
    </location>
</feature>
<feature type="compositionally biased region" description="Polar residues" evidence="1">
    <location>
        <begin position="13"/>
        <end position="32"/>
    </location>
</feature>
<dbReference type="AlphaFoldDB" id="A0A2S5BBT8"/>
<feature type="region of interest" description="Disordered" evidence="1">
    <location>
        <begin position="502"/>
        <end position="538"/>
    </location>
</feature>
<evidence type="ECO:0000256" key="1">
    <source>
        <dbReference type="SAM" id="MobiDB-lite"/>
    </source>
</evidence>
<feature type="region of interest" description="Disordered" evidence="1">
    <location>
        <begin position="1"/>
        <end position="41"/>
    </location>
</feature>
<sequence length="733" mass="78382">MKARTAPPELETPQDQSTPALSTDLTLSSAPKASTAHAPASTRVPPELLEVIFKLARPPVPLVTIKRVPVSDRAKAFTRLALVHRSWTAPAQRVLAASVVLRSRAQMRKLRAALEAGQVVGPVQEIVLDLKELPKSDGSATVPRRRLEDDDDSDQEEDELPPRARAHADQSFEPDLVALLEKCGADLKILRCRGFGDECFVSLPDNLLSPLSRLDSFEYSPVDTGSPPRSVGALLRLGRLPGLKHLTLRPSSRTVAPVPSGIEAEPALTEQLMILVRSTPSEQQIRLDKARDMFQLVWDLQAALQQSQTATATATATDAAEGLPIATLPFRGLESVSLASLALTPCSLALLLTPTFETLTSLSLISVLICGPSSATTLILALFVQHLVVFELHEHPAQDLYATTVSRALNLTGGPAAARVSIGLSHDHFWELARRLKRVRTLKLYSPHVFSSATDCLPKKLFRLPRTLRELSIGSAGKTVEQERAGIDWWLDRMEELHAMESESLKEKGKEKEDSATNARQVPPLRPRDAPAASAAATAQAASSGALAGLSSGSPTIAGGTQSSTLPGPQMTAASAEDPTEPSDEATAPDDEDDGASESGESEASDRTCISSDVPSEASAAQAAIVDTGGAAKSEAAPKAPETASSPVSDLPAPRLEALTITTNATRRQIRSGRPGMAGAVLSERLDELGEAGTRVYWWGMRLVMLDELDMTRELRIDMTELPSGWVDGESEA</sequence>
<proteinExistence type="predicted"/>
<feature type="compositionally biased region" description="Acidic residues" evidence="1">
    <location>
        <begin position="149"/>
        <end position="159"/>
    </location>
</feature>
<reference evidence="2 3" key="1">
    <citation type="journal article" date="2018" name="Front. Microbiol.">
        <title>Prospects for Fungal Bioremediation of Acidic Radioactive Waste Sites: Characterization and Genome Sequence of Rhodotorula taiwanensis MD1149.</title>
        <authorList>
            <person name="Tkavc R."/>
            <person name="Matrosova V.Y."/>
            <person name="Grichenko O.E."/>
            <person name="Gostincar C."/>
            <person name="Volpe R.P."/>
            <person name="Klimenkova P."/>
            <person name="Gaidamakova E.K."/>
            <person name="Zhou C.E."/>
            <person name="Stewart B.J."/>
            <person name="Lyman M.G."/>
            <person name="Malfatti S.A."/>
            <person name="Rubinfeld B."/>
            <person name="Courtot M."/>
            <person name="Singh J."/>
            <person name="Dalgard C.L."/>
            <person name="Hamilton T."/>
            <person name="Frey K.G."/>
            <person name="Gunde-Cimerman N."/>
            <person name="Dugan L."/>
            <person name="Daly M.J."/>
        </authorList>
    </citation>
    <scope>NUCLEOTIDE SEQUENCE [LARGE SCALE GENOMIC DNA]</scope>
    <source>
        <strain evidence="2 3">MD1149</strain>
    </source>
</reference>
<dbReference type="EMBL" id="PJQD01000026">
    <property type="protein sequence ID" value="POY74246.1"/>
    <property type="molecule type" value="Genomic_DNA"/>
</dbReference>
<evidence type="ECO:0000313" key="3">
    <source>
        <dbReference type="Proteomes" id="UP000237144"/>
    </source>
</evidence>
<name>A0A2S5BBT8_9BASI</name>
<comment type="caution">
    <text evidence="2">The sequence shown here is derived from an EMBL/GenBank/DDBJ whole genome shotgun (WGS) entry which is preliminary data.</text>
</comment>
<feature type="compositionally biased region" description="Basic and acidic residues" evidence="1">
    <location>
        <begin position="502"/>
        <end position="515"/>
    </location>
</feature>
<dbReference type="PANTHER" id="PTHR48125:SF10">
    <property type="entry name" value="OS12G0136300 PROTEIN"/>
    <property type="match status" value="1"/>
</dbReference>
<dbReference type="PANTHER" id="PTHR48125">
    <property type="entry name" value="LP07818P1"/>
    <property type="match status" value="1"/>
</dbReference>
<dbReference type="Proteomes" id="UP000237144">
    <property type="component" value="Unassembled WGS sequence"/>
</dbReference>
<feature type="compositionally biased region" description="Low complexity" evidence="1">
    <location>
        <begin position="631"/>
        <end position="647"/>
    </location>
</feature>
<dbReference type="STRING" id="741276.A0A2S5BBT8"/>
<evidence type="ECO:0000313" key="2">
    <source>
        <dbReference type="EMBL" id="POY74246.1"/>
    </source>
</evidence>
<feature type="region of interest" description="Disordered" evidence="1">
    <location>
        <begin position="136"/>
        <end position="167"/>
    </location>
</feature>
<organism evidence="2 3">
    <name type="scientific">Rhodotorula taiwanensis</name>
    <dbReference type="NCBI Taxonomy" id="741276"/>
    <lineage>
        <taxon>Eukaryota</taxon>
        <taxon>Fungi</taxon>
        <taxon>Dikarya</taxon>
        <taxon>Basidiomycota</taxon>
        <taxon>Pucciniomycotina</taxon>
        <taxon>Microbotryomycetes</taxon>
        <taxon>Sporidiobolales</taxon>
        <taxon>Sporidiobolaceae</taxon>
        <taxon>Rhodotorula</taxon>
    </lineage>
</organism>
<accession>A0A2S5BBT8</accession>
<gene>
    <name evidence="2" type="ORF">BMF94_2684</name>
</gene>
<dbReference type="OrthoDB" id="2528619at2759"/>
<feature type="region of interest" description="Disordered" evidence="1">
    <location>
        <begin position="552"/>
        <end position="651"/>
    </location>
</feature>
<keyword evidence="3" id="KW-1185">Reference proteome</keyword>